<dbReference type="GO" id="GO:0032259">
    <property type="term" value="P:methylation"/>
    <property type="evidence" value="ECO:0007669"/>
    <property type="project" value="UniProtKB-KW"/>
</dbReference>
<gene>
    <name evidence="1" type="ORF">K6K13_12075</name>
</gene>
<dbReference type="EC" id="2.1.1.72" evidence="1"/>
<dbReference type="Proteomes" id="UP000825886">
    <property type="component" value="Chromosome"/>
</dbReference>
<protein>
    <submittedName>
        <fullName evidence="1">Phage N-6-adenine-methyltransferase</fullName>
        <ecNumber evidence="1">2.1.1.72</ecNumber>
    </submittedName>
</protein>
<name>A0ABX9AM89_9ENTR</name>
<dbReference type="InterPro" id="IPR008593">
    <property type="entry name" value="Dam_MeTrfase"/>
</dbReference>
<evidence type="ECO:0000313" key="1">
    <source>
        <dbReference type="EMBL" id="QZN94130.1"/>
    </source>
</evidence>
<organism evidence="1 2">
    <name type="scientific">Symbiopectobacterium purcellii</name>
    <dbReference type="NCBI Taxonomy" id="2871826"/>
    <lineage>
        <taxon>Bacteria</taxon>
        <taxon>Pseudomonadati</taxon>
        <taxon>Pseudomonadota</taxon>
        <taxon>Gammaproteobacteria</taxon>
        <taxon>Enterobacterales</taxon>
        <taxon>Enterobacteriaceae</taxon>
    </lineage>
</organism>
<dbReference type="NCBIfam" id="TIGR01712">
    <property type="entry name" value="phage_N6A_met"/>
    <property type="match status" value="1"/>
</dbReference>
<dbReference type="GO" id="GO:0009007">
    <property type="term" value="F:site-specific DNA-methyltransferase (adenine-specific) activity"/>
    <property type="evidence" value="ECO:0007669"/>
    <property type="project" value="UniProtKB-EC"/>
</dbReference>
<proteinExistence type="predicted"/>
<keyword evidence="1" id="KW-0808">Transferase</keyword>
<dbReference type="RefSeq" id="WP_222157261.1">
    <property type="nucleotide sequence ID" value="NZ_CP081864.1"/>
</dbReference>
<accession>A0ABX9AM89</accession>
<evidence type="ECO:0000313" key="2">
    <source>
        <dbReference type="Proteomes" id="UP000825886"/>
    </source>
</evidence>
<dbReference type="Pfam" id="PF05869">
    <property type="entry name" value="Dam"/>
    <property type="match status" value="1"/>
</dbReference>
<dbReference type="EMBL" id="CP081864">
    <property type="protein sequence ID" value="QZN94130.1"/>
    <property type="molecule type" value="Genomic_DNA"/>
</dbReference>
<reference evidence="1 2" key="1">
    <citation type="submission" date="2021-08" db="EMBL/GenBank/DDBJ databases">
        <title>Culture and genomic analysis of Symbiopectobacterium purcellii sp. nov. gen. nov., isolated from the leafhopper Empoasca decipiens.</title>
        <authorList>
            <person name="Nadal-Jimenez P."/>
            <person name="Siozios S."/>
            <person name="Halliday N."/>
            <person name="Camara M."/>
            <person name="Hurst G.D.D."/>
        </authorList>
    </citation>
    <scope>NUCLEOTIDE SEQUENCE [LARGE SCALE GENOMIC DNA]</scope>
    <source>
        <strain evidence="1 2">SyEd1</strain>
    </source>
</reference>
<keyword evidence="2" id="KW-1185">Reference proteome</keyword>
<keyword evidence="1" id="KW-0489">Methyltransferase</keyword>
<sequence length="171" mass="19369">MTLKSHTRPEHKDTWRTPPEVFQALDAEFGFYLDAAADHDNTLCRLYLTPEDDALACDWGSRGAIFCNPPYSNIRPWVDKAAEQSRKQNKTVVMLLPADTSTAWFAQAQKTVDEVRFITEGRLSFISAETSKKGKAGNSKGSVLFIWRPWRTTPKGMTTVSRQALINRMWG</sequence>